<proteinExistence type="inferred from homology"/>
<feature type="non-terminal residue" evidence="10">
    <location>
        <position position="690"/>
    </location>
</feature>
<dbReference type="GO" id="GO:0006357">
    <property type="term" value="P:regulation of transcription by RNA polymerase II"/>
    <property type="evidence" value="ECO:0007669"/>
    <property type="project" value="InterPro"/>
</dbReference>
<reference evidence="10 11" key="1">
    <citation type="submission" date="2015-03" db="EMBL/GenBank/DDBJ databases">
        <authorList>
            <person name="Radwan O."/>
            <person name="Al-Naeli F.A."/>
            <person name="Rendon G.A."/>
            <person name="Fields C."/>
        </authorList>
    </citation>
    <scope>NUCLEOTIDE SEQUENCE [LARGE SCALE GENOMIC DNA]</scope>
    <source>
        <strain evidence="10">CR-DP1</strain>
    </source>
</reference>
<comment type="function">
    <text evidence="8">Component of the Mediator complex, a coactivator involved in the regulated transcription of nearly all RNA polymerase II-dependent genes. Mediator functions as a bridge to convey information from gene-specific regulatory proteins to the basal RNA polymerase II transcription machinery. Mediator is recruited to promoters by direct interactions with regulatory proteins and serves as a scaffold for the assembly of a functional preinitiation complex with RNA polymerase II and the general transcription factors.</text>
</comment>
<comment type="subcellular location">
    <subcellularLocation>
        <location evidence="1 8">Nucleus</location>
    </subcellularLocation>
</comment>
<dbReference type="OrthoDB" id="5319830at2759"/>
<evidence type="ECO:0000256" key="3">
    <source>
        <dbReference type="ARBA" id="ARBA00019610"/>
    </source>
</evidence>
<comment type="subunit">
    <text evidence="8">Component of the Mediator complex.</text>
</comment>
<comment type="similarity">
    <text evidence="2 8">Belongs to the Mediator complex subunit 17 family.</text>
</comment>
<evidence type="ECO:0000256" key="6">
    <source>
        <dbReference type="ARBA" id="ARBA00023242"/>
    </source>
</evidence>
<protein>
    <recommendedName>
        <fullName evidence="3 8">Mediator of RNA polymerase II transcription subunit 17</fullName>
    </recommendedName>
    <alternativeName>
        <fullName evidence="7 8">Mediator complex subunit 17</fullName>
    </alternativeName>
</protein>
<dbReference type="GO" id="GO:0016592">
    <property type="term" value="C:mediator complex"/>
    <property type="evidence" value="ECO:0007669"/>
    <property type="project" value="InterPro"/>
</dbReference>
<evidence type="ECO:0000256" key="9">
    <source>
        <dbReference type="SAM" id="MobiDB-lite"/>
    </source>
</evidence>
<keyword evidence="11" id="KW-1185">Reference proteome</keyword>
<dbReference type="EMBL" id="LAEV01000468">
    <property type="protein sequence ID" value="KKA30177.1"/>
    <property type="molecule type" value="Genomic_DNA"/>
</dbReference>
<dbReference type="Pfam" id="PF10156">
    <property type="entry name" value="Med17"/>
    <property type="match status" value="1"/>
</dbReference>
<dbReference type="InterPro" id="IPR019313">
    <property type="entry name" value="Mediator_Med17"/>
</dbReference>
<keyword evidence="8" id="KW-0010">Activator</keyword>
<evidence type="ECO:0000313" key="11">
    <source>
        <dbReference type="Proteomes" id="UP000033483"/>
    </source>
</evidence>
<dbReference type="PANTHER" id="PTHR13114:SF7">
    <property type="entry name" value="MEDIATOR OF RNA POLYMERASE II TRANSCRIPTION SUBUNIT 17"/>
    <property type="match status" value="1"/>
</dbReference>
<dbReference type="PANTHER" id="PTHR13114">
    <property type="entry name" value="MEDIATOR OF RNA POLYMERASE II TRANSCRIPTION SUBUNIT 17"/>
    <property type="match status" value="1"/>
</dbReference>
<evidence type="ECO:0000256" key="7">
    <source>
        <dbReference type="ARBA" id="ARBA00032014"/>
    </source>
</evidence>
<organism evidence="10 11">
    <name type="scientific">Thielaviopsis punctulata</name>
    <dbReference type="NCBI Taxonomy" id="72032"/>
    <lineage>
        <taxon>Eukaryota</taxon>
        <taxon>Fungi</taxon>
        <taxon>Dikarya</taxon>
        <taxon>Ascomycota</taxon>
        <taxon>Pezizomycotina</taxon>
        <taxon>Sordariomycetes</taxon>
        <taxon>Hypocreomycetidae</taxon>
        <taxon>Microascales</taxon>
        <taxon>Ceratocystidaceae</taxon>
        <taxon>Thielaviopsis</taxon>
    </lineage>
</organism>
<dbReference type="GO" id="GO:0003712">
    <property type="term" value="F:transcription coregulator activity"/>
    <property type="evidence" value="ECO:0007669"/>
    <property type="project" value="InterPro"/>
</dbReference>
<dbReference type="Gene3D" id="6.10.250.2620">
    <property type="match status" value="1"/>
</dbReference>
<feature type="region of interest" description="Disordered" evidence="9">
    <location>
        <begin position="1"/>
        <end position="23"/>
    </location>
</feature>
<feature type="region of interest" description="Disordered" evidence="9">
    <location>
        <begin position="38"/>
        <end position="85"/>
    </location>
</feature>
<accession>A0A0F4ZI35</accession>
<keyword evidence="4 8" id="KW-0805">Transcription regulation</keyword>
<dbReference type="GO" id="GO:0070847">
    <property type="term" value="C:core mediator complex"/>
    <property type="evidence" value="ECO:0007669"/>
    <property type="project" value="TreeGrafter"/>
</dbReference>
<keyword evidence="5 8" id="KW-0804">Transcription</keyword>
<evidence type="ECO:0000256" key="1">
    <source>
        <dbReference type="ARBA" id="ARBA00004123"/>
    </source>
</evidence>
<keyword evidence="6 8" id="KW-0539">Nucleus</keyword>
<dbReference type="AlphaFoldDB" id="A0A0F4ZI35"/>
<feature type="compositionally biased region" description="Acidic residues" evidence="9">
    <location>
        <begin position="58"/>
        <end position="81"/>
    </location>
</feature>
<name>A0A0F4ZI35_9PEZI</name>
<sequence length="690" mass="75513">MTDGIPFGLRPWPTESSNRAPKSVAEFIARTNAEVEGGFRAISEKDLRRQIEQQQSEDALDPTAEDDDEMQESEDAEEEDTKDPNVAKMEILRSMDHAHNCAMITLDFMSLLMSKELPVQAGTTLTARLREMVGIGTLGSNKVMESNVTASRLHNDSMIGLGWALMDVDKARQTAAKLSVSMKQEISRENKYWESIVSVCESGWAICRLPNERQTLGVKFGFTEANPKFRNASLAPMRRSTEGTARLDLGKLGGVSKRLCVSIEVDGTIVGRSKLAMPIPDDAPLATHVLEARNTVFAQELWHELQMEARSLLSYGVARDNSRIVYQTPTPGRTVILELVDINSNVGFKPEPMAQDDAANAISLTLSLLLTYVHRQSEHLYSQALPPHVSRKRTIDHQDLLRPIIARDLYRKAIAECVQYVGALVKTLRNAGFPEARFTVVASPHKVKDMVSHVAKLQRIGQTQAYIAALLQPLSFRIQLVVTKNSRLTIVGRTILSPITMTMYTVYVPGPGSGTTATTNMAGSQPPNYLSTILASPSQYPNMREVRQVLCYVMAVAVSQECQDMLNREERAKAAAPDDGGAAAAAAAATQWVRCLDNTTLRRSATLAREVAFSVRDLLPAGAAAGPELAVLVRTKTNGFGTEPAARDGGAYAVLPSTEELVASGKYDALLQWTAEKAEMGSILEACQRL</sequence>
<evidence type="ECO:0000256" key="8">
    <source>
        <dbReference type="RuleBase" id="RU364140"/>
    </source>
</evidence>
<dbReference type="Proteomes" id="UP000033483">
    <property type="component" value="Unassembled WGS sequence"/>
</dbReference>
<evidence type="ECO:0000313" key="10">
    <source>
        <dbReference type="EMBL" id="KKA30177.1"/>
    </source>
</evidence>
<evidence type="ECO:0000256" key="5">
    <source>
        <dbReference type="ARBA" id="ARBA00023163"/>
    </source>
</evidence>
<feature type="compositionally biased region" description="Basic and acidic residues" evidence="9">
    <location>
        <begin position="42"/>
        <end position="51"/>
    </location>
</feature>
<gene>
    <name evidence="8" type="primary">MED17</name>
    <name evidence="10" type="ORF">TD95_001159</name>
</gene>
<evidence type="ECO:0000256" key="2">
    <source>
        <dbReference type="ARBA" id="ARBA00005635"/>
    </source>
</evidence>
<evidence type="ECO:0000256" key="4">
    <source>
        <dbReference type="ARBA" id="ARBA00023015"/>
    </source>
</evidence>
<comment type="caution">
    <text evidence="10">The sequence shown here is derived from an EMBL/GenBank/DDBJ whole genome shotgun (WGS) entry which is preliminary data.</text>
</comment>